<protein>
    <recommendedName>
        <fullName evidence="3">WXG100 family type VII secretion target</fullName>
    </recommendedName>
</protein>
<proteinExistence type="predicted"/>
<dbReference type="EMBL" id="JAHBAY010000011">
    <property type="protein sequence ID" value="MBT0772309.1"/>
    <property type="molecule type" value="Genomic_DNA"/>
</dbReference>
<dbReference type="RefSeq" id="WP_214158738.1">
    <property type="nucleotide sequence ID" value="NZ_JAHBAY010000011.1"/>
</dbReference>
<evidence type="ECO:0000313" key="1">
    <source>
        <dbReference type="EMBL" id="MBT0772309.1"/>
    </source>
</evidence>
<keyword evidence="2" id="KW-1185">Reference proteome</keyword>
<dbReference type="Gene3D" id="1.10.287.1060">
    <property type="entry name" value="ESAT-6-like"/>
    <property type="match status" value="1"/>
</dbReference>
<evidence type="ECO:0008006" key="3">
    <source>
        <dbReference type="Google" id="ProtNLM"/>
    </source>
</evidence>
<comment type="caution">
    <text evidence="1">The sequence shown here is derived from an EMBL/GenBank/DDBJ whole genome shotgun (WGS) entry which is preliminary data.</text>
</comment>
<organism evidence="1 2">
    <name type="scientific">Kineosporia corallincola</name>
    <dbReference type="NCBI Taxonomy" id="2835133"/>
    <lineage>
        <taxon>Bacteria</taxon>
        <taxon>Bacillati</taxon>
        <taxon>Actinomycetota</taxon>
        <taxon>Actinomycetes</taxon>
        <taxon>Kineosporiales</taxon>
        <taxon>Kineosporiaceae</taxon>
        <taxon>Kineosporia</taxon>
    </lineage>
</organism>
<dbReference type="Proteomes" id="UP001197247">
    <property type="component" value="Unassembled WGS sequence"/>
</dbReference>
<accession>A0ABS5TMI4</accession>
<name>A0ABS5TMI4_9ACTN</name>
<reference evidence="1 2" key="1">
    <citation type="submission" date="2021-05" db="EMBL/GenBank/DDBJ databases">
        <title>Kineosporia and Streptomyces sp. nov. two new marine actinobacteria isolated from Coral.</title>
        <authorList>
            <person name="Buangrab K."/>
            <person name="Sutthacheep M."/>
            <person name="Yeemin T."/>
            <person name="Harunari E."/>
            <person name="Igarashi Y."/>
            <person name="Kanchanasin P."/>
            <person name="Tanasupawat S."/>
            <person name="Phongsopitanun W."/>
        </authorList>
    </citation>
    <scope>NUCLEOTIDE SEQUENCE [LARGE SCALE GENOMIC DNA]</scope>
    <source>
        <strain evidence="1 2">J2-2</strain>
    </source>
</reference>
<gene>
    <name evidence="1" type="ORF">KIH74_25415</name>
</gene>
<sequence>MSDMKVVYDDVATVSTKLHQVTTDTLPRLTAMQNSVNNLLTDGGGLWLISSSPVLEQKYNDFNTSITQAVNSIPQWANQFDNIVSQLKSLDASIVESANSNG</sequence>
<evidence type="ECO:0000313" key="2">
    <source>
        <dbReference type="Proteomes" id="UP001197247"/>
    </source>
</evidence>